<sequence length="378" mass="42165">MKKRFNVLSDQWGKGVNSLGTLFLFVIFFLLAILPSFATEATLETTEQFRIKIINTKNGEISVSNDFGETFQVIGHIVYPLEKINPKGFTATQWVGSSEVAATSVNAIHIKVDDKKGIFSIVPKEFLSSIKNYKSYLNSSSSIYTDIPAGKAIFGGGLAPFVGNEVYINGEKIKGSLKERDVLTIIVSVPSDWPKSIIFENKFSGKIYFEDKDCRLRIIGEVLRPVQGVGRFDGTLYANPGRIRANHPGVIDISTSPIGRVGGFQIIPAGHAGSPEMGYARIKTQWMVVSLPSVFDKTPEGVPPLFKSFLKPQYDYDDIYSEVWEDKFLDRFLVEVQFEDKEVWEPVPVYGLLPGEDLPYEAGVFLKGVKKIRILFPL</sequence>
<organism evidence="1 2">
    <name type="scientific">candidate division WOR-1 bacterium RIFOXYB2_FULL_36_35</name>
    <dbReference type="NCBI Taxonomy" id="1802578"/>
    <lineage>
        <taxon>Bacteria</taxon>
        <taxon>Bacillati</taxon>
        <taxon>Saganbacteria</taxon>
    </lineage>
</organism>
<evidence type="ECO:0000313" key="1">
    <source>
        <dbReference type="EMBL" id="OGC15307.1"/>
    </source>
</evidence>
<gene>
    <name evidence="1" type="ORF">A2290_05110</name>
</gene>
<name>A0A1F4S4K8_UNCSA</name>
<protein>
    <submittedName>
        <fullName evidence="1">Uncharacterized protein</fullName>
    </submittedName>
</protein>
<dbReference type="Proteomes" id="UP000177905">
    <property type="component" value="Unassembled WGS sequence"/>
</dbReference>
<reference evidence="1 2" key="1">
    <citation type="journal article" date="2016" name="Nat. Commun.">
        <title>Thousands of microbial genomes shed light on interconnected biogeochemical processes in an aquifer system.</title>
        <authorList>
            <person name="Anantharaman K."/>
            <person name="Brown C.T."/>
            <person name="Hug L.A."/>
            <person name="Sharon I."/>
            <person name="Castelle C.J."/>
            <person name="Probst A.J."/>
            <person name="Thomas B.C."/>
            <person name="Singh A."/>
            <person name="Wilkins M.J."/>
            <person name="Karaoz U."/>
            <person name="Brodie E.L."/>
            <person name="Williams K.H."/>
            <person name="Hubbard S.S."/>
            <person name="Banfield J.F."/>
        </authorList>
    </citation>
    <scope>NUCLEOTIDE SEQUENCE [LARGE SCALE GENOMIC DNA]</scope>
</reference>
<comment type="caution">
    <text evidence="1">The sequence shown here is derived from an EMBL/GenBank/DDBJ whole genome shotgun (WGS) entry which is preliminary data.</text>
</comment>
<accession>A0A1F4S4K8</accession>
<dbReference type="EMBL" id="MEUA01000022">
    <property type="protein sequence ID" value="OGC15307.1"/>
    <property type="molecule type" value="Genomic_DNA"/>
</dbReference>
<proteinExistence type="predicted"/>
<dbReference type="AlphaFoldDB" id="A0A1F4S4K8"/>
<evidence type="ECO:0000313" key="2">
    <source>
        <dbReference type="Proteomes" id="UP000177905"/>
    </source>
</evidence>